<dbReference type="EMBL" id="CP063363">
    <property type="protein sequence ID" value="QRG10037.1"/>
    <property type="molecule type" value="Genomic_DNA"/>
</dbReference>
<dbReference type="Pfam" id="PF13340">
    <property type="entry name" value="DUF4096"/>
    <property type="match status" value="1"/>
</dbReference>
<protein>
    <submittedName>
        <fullName evidence="4">IS5 family transposase</fullName>
    </submittedName>
</protein>
<evidence type="ECO:0000259" key="3">
    <source>
        <dbReference type="Pfam" id="PF13340"/>
    </source>
</evidence>
<dbReference type="RefSeq" id="WP_203196925.1">
    <property type="nucleotide sequence ID" value="NZ_CP063363.1"/>
</dbReference>
<name>A0A974PUK4_9HYPH</name>
<dbReference type="PANTHER" id="PTHR30007">
    <property type="entry name" value="PHP DOMAIN PROTEIN"/>
    <property type="match status" value="1"/>
</dbReference>
<evidence type="ECO:0000256" key="1">
    <source>
        <dbReference type="SAM" id="Phobius"/>
    </source>
</evidence>
<accession>A0A974PUK4</accession>
<evidence type="ECO:0000259" key="2">
    <source>
        <dbReference type="Pfam" id="PF01609"/>
    </source>
</evidence>
<dbReference type="Pfam" id="PF01609">
    <property type="entry name" value="DDE_Tnp_1"/>
    <property type="match status" value="1"/>
</dbReference>
<keyword evidence="1" id="KW-0472">Membrane</keyword>
<gene>
    <name evidence="4" type="ORF">EZH22_29685</name>
</gene>
<evidence type="ECO:0000313" key="5">
    <source>
        <dbReference type="Proteomes" id="UP000596427"/>
    </source>
</evidence>
<dbReference type="InterPro" id="IPR002559">
    <property type="entry name" value="Transposase_11"/>
</dbReference>
<keyword evidence="5" id="KW-1185">Reference proteome</keyword>
<dbReference type="InterPro" id="IPR025161">
    <property type="entry name" value="IS402-like_dom"/>
</dbReference>
<reference evidence="4 5" key="1">
    <citation type="submission" date="2020-10" db="EMBL/GenBank/DDBJ databases">
        <title>Degradation of 1,4-Dioxane by Xanthobacter sp. YN2, via a Novel Group-2 Soluble Di-Iron Monooxygenase.</title>
        <authorList>
            <person name="Ma F."/>
            <person name="Wang Y."/>
            <person name="Yang J."/>
            <person name="Guo H."/>
            <person name="Su D."/>
            <person name="Yu L."/>
        </authorList>
    </citation>
    <scope>NUCLEOTIDE SEQUENCE [LARGE SCALE GENOMIC DNA]</scope>
    <source>
        <strain evidence="4 5">YN2</strain>
        <plasmid evidence="4 5">unnamed1</plasmid>
    </source>
</reference>
<geneLocation type="plasmid" evidence="4 5">
    <name>unnamed1</name>
</geneLocation>
<feature type="domain" description="Insertion element IS402-like" evidence="3">
    <location>
        <begin position="6"/>
        <end position="79"/>
    </location>
</feature>
<keyword evidence="4" id="KW-0614">Plasmid</keyword>
<dbReference type="GO" id="GO:0006313">
    <property type="term" value="P:DNA transposition"/>
    <property type="evidence" value="ECO:0007669"/>
    <property type="project" value="InterPro"/>
</dbReference>
<dbReference type="KEGG" id="xdi:EZH22_29685"/>
<keyword evidence="1" id="KW-1133">Transmembrane helix</keyword>
<dbReference type="NCBIfam" id="NF033580">
    <property type="entry name" value="transpos_IS5_3"/>
    <property type="match status" value="1"/>
</dbReference>
<dbReference type="Proteomes" id="UP000596427">
    <property type="component" value="Plasmid unnamed1"/>
</dbReference>
<feature type="transmembrane region" description="Helical" evidence="1">
    <location>
        <begin position="235"/>
        <end position="252"/>
    </location>
</feature>
<organism evidence="4 5">
    <name type="scientific">Xanthobacter dioxanivorans</name>
    <dbReference type="NCBI Taxonomy" id="2528964"/>
    <lineage>
        <taxon>Bacteria</taxon>
        <taxon>Pseudomonadati</taxon>
        <taxon>Pseudomonadota</taxon>
        <taxon>Alphaproteobacteria</taxon>
        <taxon>Hyphomicrobiales</taxon>
        <taxon>Xanthobacteraceae</taxon>
        <taxon>Xanthobacter</taxon>
    </lineage>
</organism>
<dbReference type="PANTHER" id="PTHR30007:SF1">
    <property type="entry name" value="BLR1914 PROTEIN"/>
    <property type="match status" value="1"/>
</dbReference>
<sequence>MDMDALNDEQWTRIEPFVPGGRKGRRGPRTNNRRFVDALIWMARSGGRWRDLPERYGNYQTAKRRYYRWIEMGVLERLFEALAKEADLDWVAIDSTSIRAQSQAAGARRKKGGADAQGLGRSRGGLGTKIHAAVDALGLPVRFVLAPGHRGDVIYGKDLLDGLKPRHVIADRAYDAEHFHDTILDAGATPVIPPRPERRRPHACDWRLYKERNLIERFFAKLKQFRRVATRYDKLLANFRGFVLIAAIAIWLR</sequence>
<keyword evidence="1" id="KW-0812">Transmembrane</keyword>
<feature type="domain" description="Transposase IS4-like" evidence="2">
    <location>
        <begin position="91"/>
        <end position="250"/>
    </location>
</feature>
<dbReference type="GO" id="GO:0003677">
    <property type="term" value="F:DNA binding"/>
    <property type="evidence" value="ECO:0007669"/>
    <property type="project" value="InterPro"/>
</dbReference>
<evidence type="ECO:0000313" key="4">
    <source>
        <dbReference type="EMBL" id="QRG10037.1"/>
    </source>
</evidence>
<proteinExistence type="predicted"/>
<dbReference type="GO" id="GO:0004803">
    <property type="term" value="F:transposase activity"/>
    <property type="evidence" value="ECO:0007669"/>
    <property type="project" value="InterPro"/>
</dbReference>
<dbReference type="AlphaFoldDB" id="A0A974PUK4"/>